<gene>
    <name evidence="1" type="ORF">LCL61_16205</name>
</gene>
<accession>A0ACD5BCU1</accession>
<name>A0ACD5BCU1_9PSEU</name>
<keyword evidence="2" id="KW-1185">Reference proteome</keyword>
<organism evidence="1 2">
    <name type="scientific">Amycolatopsis coloradensis</name>
    <dbReference type="NCBI Taxonomy" id="76021"/>
    <lineage>
        <taxon>Bacteria</taxon>
        <taxon>Bacillati</taxon>
        <taxon>Actinomycetota</taxon>
        <taxon>Actinomycetes</taxon>
        <taxon>Pseudonocardiales</taxon>
        <taxon>Pseudonocardiaceae</taxon>
        <taxon>Amycolatopsis</taxon>
    </lineage>
</organism>
<protein>
    <submittedName>
        <fullName evidence="1">Uncharacterized protein</fullName>
    </submittedName>
</protein>
<dbReference type="Proteomes" id="UP001456344">
    <property type="component" value="Chromosome"/>
</dbReference>
<proteinExistence type="predicted"/>
<sequence length="40" mass="4258">MTDDFDPRGGAEAGAAVVVPEPRQATENDFPAEHIVLGYN</sequence>
<evidence type="ECO:0000313" key="1">
    <source>
        <dbReference type="EMBL" id="WYW17093.1"/>
    </source>
</evidence>
<dbReference type="EMBL" id="CP150484">
    <property type="protein sequence ID" value="WYW17093.1"/>
    <property type="molecule type" value="Genomic_DNA"/>
</dbReference>
<reference evidence="1" key="1">
    <citation type="submission" date="2023-10" db="EMBL/GenBank/DDBJ databases">
        <title>Whole genome sequencing of actinobacterial strain Amycolatopsis sp. (BCA-696) identifies the underlying plant growth-promoting genes.</title>
        <authorList>
            <person name="Gandham P."/>
            <person name="Vadla N."/>
            <person name="Saji A."/>
            <person name="Srinivas V."/>
            <person name="Ruperao P."/>
            <person name="Selvanayagam S."/>
            <person name="Saxena R.K."/>
            <person name="Rathore A."/>
            <person name="Gopalakrishnan S."/>
            <person name="Thakur V."/>
        </authorList>
    </citation>
    <scope>NUCLEOTIDE SEQUENCE</scope>
    <source>
        <strain evidence="1">BCA-696</strain>
    </source>
</reference>
<evidence type="ECO:0000313" key="2">
    <source>
        <dbReference type="Proteomes" id="UP001456344"/>
    </source>
</evidence>